<dbReference type="RefSeq" id="WP_369789322.1">
    <property type="nucleotide sequence ID" value="NZ_CP165628.1"/>
</dbReference>
<dbReference type="GO" id="GO:0009424">
    <property type="term" value="C:bacterial-type flagellum hook"/>
    <property type="evidence" value="ECO:0007669"/>
    <property type="project" value="UniProtKB-UniRule"/>
</dbReference>
<reference evidence="10" key="1">
    <citation type="submission" date="2024-07" db="EMBL/GenBank/DDBJ databases">
        <authorList>
            <person name="Biller S.J."/>
        </authorList>
    </citation>
    <scope>NUCLEOTIDE SEQUENCE</scope>
    <source>
        <strain evidence="10">WC2420</strain>
    </source>
</reference>
<dbReference type="InterPro" id="IPR003481">
    <property type="entry name" value="FliD_N"/>
</dbReference>
<evidence type="ECO:0000256" key="2">
    <source>
        <dbReference type="ARBA" id="ARBA00011255"/>
    </source>
</evidence>
<sequence length="430" mass="45960">MFDTGSIDPQGQVTKLAGLDVKRLDDQLAREKRSQDAQQKALTAISGEMGHFRSSLKSLNRDENGVLQNSVTTSEEHIATVTANSTAAKGNYDITVKQLATAQQIELSGLDDAAVKAAKGTLSLTVDGKTLKIDLSKQNSLAELQKTINAGGKDAPAITASLIRANGKVSLMLSSDNSGKKNALSLSGLPSGVKQTTVSNAQNAVIRFNGRDVESDNNKIENLVDGVTVELNKAQVSGAKPLHIQVATSNKDTTAQLQKLVDAYNKMLDSMGASTAIGSKTTQRGVFAGDASIASLDRNLKSLLRTTIGGKNISQFGLSADKTGHLTLDSSKLDSALKLDPKALTTLFNGKDGLVKKLDQSLDAYLNKNTGMFKQRQDTLDHQGRASVKQKEAIDNRYQASYDRYLAQFTQLQTVMGKMNDTLGMLGLIQ</sequence>
<dbReference type="GO" id="GO:0071973">
    <property type="term" value="P:bacterial-type flagellum-dependent cell motility"/>
    <property type="evidence" value="ECO:0007669"/>
    <property type="project" value="TreeGrafter"/>
</dbReference>
<keyword evidence="10" id="KW-0969">Cilium</keyword>
<dbReference type="PANTHER" id="PTHR30288:SF0">
    <property type="entry name" value="FLAGELLAR HOOK-ASSOCIATED PROTEIN 2"/>
    <property type="match status" value="1"/>
</dbReference>
<gene>
    <name evidence="10" type="primary">fliD</name>
    <name evidence="10" type="ORF">AB3G37_00135</name>
</gene>
<evidence type="ECO:0000259" key="8">
    <source>
        <dbReference type="Pfam" id="PF02465"/>
    </source>
</evidence>
<dbReference type="EMBL" id="CP165628">
    <property type="protein sequence ID" value="XDU72579.1"/>
    <property type="molecule type" value="Genomic_DNA"/>
</dbReference>
<evidence type="ECO:0000313" key="10">
    <source>
        <dbReference type="EMBL" id="XDU72579.1"/>
    </source>
</evidence>
<feature type="domain" description="Flagellar hook-associated protein 2 C-terminal" evidence="9">
    <location>
        <begin position="201"/>
        <end position="420"/>
    </location>
</feature>
<dbReference type="PANTHER" id="PTHR30288">
    <property type="entry name" value="FLAGELLAR CAP/ASSEMBLY PROTEIN FLID"/>
    <property type="match status" value="1"/>
</dbReference>
<protein>
    <recommendedName>
        <fullName evidence="3 7">Flagellar hook-associated protein 2</fullName>
        <shortName evidence="7">HAP2</shortName>
    </recommendedName>
    <alternativeName>
        <fullName evidence="7">Flagellar cap protein</fullName>
    </alternativeName>
</protein>
<name>A0AB39VSD2_9GAMM</name>
<evidence type="ECO:0000256" key="1">
    <source>
        <dbReference type="ARBA" id="ARBA00009764"/>
    </source>
</evidence>
<comment type="subcellular location">
    <subcellularLocation>
        <location evidence="7">Secreted</location>
    </subcellularLocation>
    <subcellularLocation>
        <location evidence="7">Bacterial flagellum</location>
    </subcellularLocation>
</comment>
<comment type="subunit">
    <text evidence="2 7">Homopentamer.</text>
</comment>
<keyword evidence="5 7" id="KW-0975">Bacterial flagellum</keyword>
<evidence type="ECO:0000256" key="3">
    <source>
        <dbReference type="ARBA" id="ARBA00016246"/>
    </source>
</evidence>
<evidence type="ECO:0000256" key="4">
    <source>
        <dbReference type="ARBA" id="ARBA00023054"/>
    </source>
</evidence>
<evidence type="ECO:0000256" key="5">
    <source>
        <dbReference type="ARBA" id="ARBA00023143"/>
    </source>
</evidence>
<comment type="function">
    <text evidence="6">Required for the morphogenesis and for the elongation of the flagellar filament by facilitating polymerization of the flagellin monomers at the tip of growing filament. Forms a capping structure, which prevents flagellin subunits (transported through the central channel of the flagellum) from leaking out without polymerization at the distal end.</text>
</comment>
<dbReference type="InterPro" id="IPR010809">
    <property type="entry name" value="FliD_C"/>
</dbReference>
<evidence type="ECO:0000259" key="9">
    <source>
        <dbReference type="Pfam" id="PF07195"/>
    </source>
</evidence>
<dbReference type="GO" id="GO:0009421">
    <property type="term" value="C:bacterial-type flagellum filament cap"/>
    <property type="evidence" value="ECO:0007669"/>
    <property type="project" value="InterPro"/>
</dbReference>
<comment type="function">
    <text evidence="7">Required for morphogenesis and for the elongation of the flagellar filament by facilitating polymerization of the flagellin monomers at the tip of growing filament. Forms a capping structure, which prevents flagellin subunits (transported through the central channel of the flagellum) from leaking out without polymerization at the distal end.</text>
</comment>
<comment type="similarity">
    <text evidence="1 7">Belongs to the FliD family.</text>
</comment>
<evidence type="ECO:0000256" key="7">
    <source>
        <dbReference type="RuleBase" id="RU362066"/>
    </source>
</evidence>
<accession>A0AB39VSD2</accession>
<organism evidence="10">
    <name type="scientific">Rouxiella sp. WC2420</name>
    <dbReference type="NCBI Taxonomy" id="3234145"/>
    <lineage>
        <taxon>Bacteria</taxon>
        <taxon>Pseudomonadati</taxon>
        <taxon>Pseudomonadota</taxon>
        <taxon>Gammaproteobacteria</taxon>
        <taxon>Enterobacterales</taxon>
        <taxon>Yersiniaceae</taxon>
        <taxon>Rouxiella</taxon>
    </lineage>
</organism>
<evidence type="ECO:0000256" key="6">
    <source>
        <dbReference type="ARBA" id="ARBA00025175"/>
    </source>
</evidence>
<dbReference type="Pfam" id="PF02465">
    <property type="entry name" value="FliD_N"/>
    <property type="match status" value="1"/>
</dbReference>
<keyword evidence="7" id="KW-0964">Secreted</keyword>
<dbReference type="AlphaFoldDB" id="A0AB39VSD2"/>
<keyword evidence="10" id="KW-0966">Cell projection</keyword>
<feature type="domain" description="Flagellar hook-associated protein 2 N-terminal" evidence="8">
    <location>
        <begin position="7"/>
        <end position="103"/>
    </location>
</feature>
<dbReference type="InterPro" id="IPR040026">
    <property type="entry name" value="FliD"/>
</dbReference>
<dbReference type="GO" id="GO:0007155">
    <property type="term" value="P:cell adhesion"/>
    <property type="evidence" value="ECO:0007669"/>
    <property type="project" value="InterPro"/>
</dbReference>
<keyword evidence="4" id="KW-0175">Coiled coil</keyword>
<keyword evidence="10" id="KW-0282">Flagellum</keyword>
<dbReference type="GO" id="GO:0005576">
    <property type="term" value="C:extracellular region"/>
    <property type="evidence" value="ECO:0007669"/>
    <property type="project" value="UniProtKB-SubCell"/>
</dbReference>
<proteinExistence type="inferred from homology"/>
<dbReference type="Pfam" id="PF07195">
    <property type="entry name" value="FliD_C"/>
    <property type="match status" value="1"/>
</dbReference>